<dbReference type="SUPFAM" id="SSF57850">
    <property type="entry name" value="RING/U-box"/>
    <property type="match status" value="1"/>
</dbReference>
<feature type="compositionally biased region" description="Low complexity" evidence="2">
    <location>
        <begin position="108"/>
        <end position="136"/>
    </location>
</feature>
<gene>
    <name evidence="4" type="ORF">POM88_053954</name>
</gene>
<evidence type="ECO:0000256" key="2">
    <source>
        <dbReference type="SAM" id="MobiDB-lite"/>
    </source>
</evidence>
<dbReference type="Proteomes" id="UP001237642">
    <property type="component" value="Unassembled WGS sequence"/>
</dbReference>
<evidence type="ECO:0000256" key="1">
    <source>
        <dbReference type="PROSITE-ProRule" id="PRU00175"/>
    </source>
</evidence>
<dbReference type="AlphaFoldDB" id="A0AAD8LXA9"/>
<comment type="caution">
    <text evidence="4">The sequence shown here is derived from an EMBL/GenBank/DDBJ whole genome shotgun (WGS) entry which is preliminary data.</text>
</comment>
<dbReference type="InterPro" id="IPR013083">
    <property type="entry name" value="Znf_RING/FYVE/PHD"/>
</dbReference>
<keyword evidence="1" id="KW-0479">Metal-binding</keyword>
<accession>A0AAD8LXA9</accession>
<reference evidence="4" key="2">
    <citation type="submission" date="2023-05" db="EMBL/GenBank/DDBJ databases">
        <authorList>
            <person name="Schelkunov M.I."/>
        </authorList>
    </citation>
    <scope>NUCLEOTIDE SEQUENCE</scope>
    <source>
        <strain evidence="4">Hsosn_3</strain>
        <tissue evidence="4">Leaf</tissue>
    </source>
</reference>
<dbReference type="PROSITE" id="PS50089">
    <property type="entry name" value="ZF_RING_2"/>
    <property type="match status" value="1"/>
</dbReference>
<evidence type="ECO:0000259" key="3">
    <source>
        <dbReference type="PROSITE" id="PS50089"/>
    </source>
</evidence>
<dbReference type="PANTHER" id="PTHR46629">
    <property type="entry name" value="OS01G0917900 PROTEIN"/>
    <property type="match status" value="1"/>
</dbReference>
<keyword evidence="1" id="KW-0862">Zinc</keyword>
<feature type="region of interest" description="Disordered" evidence="2">
    <location>
        <begin position="106"/>
        <end position="164"/>
    </location>
</feature>
<proteinExistence type="predicted"/>
<keyword evidence="1" id="KW-0863">Zinc-finger</keyword>
<dbReference type="EMBL" id="JAUIZM010000024">
    <property type="protein sequence ID" value="KAK1351813.1"/>
    <property type="molecule type" value="Genomic_DNA"/>
</dbReference>
<feature type="compositionally biased region" description="Acidic residues" evidence="2">
    <location>
        <begin position="151"/>
        <end position="160"/>
    </location>
</feature>
<evidence type="ECO:0000313" key="5">
    <source>
        <dbReference type="Proteomes" id="UP001237642"/>
    </source>
</evidence>
<dbReference type="CDD" id="cd16449">
    <property type="entry name" value="RING-HC"/>
    <property type="match status" value="1"/>
</dbReference>
<keyword evidence="5" id="KW-1185">Reference proteome</keyword>
<dbReference type="SMART" id="SM00184">
    <property type="entry name" value="RING"/>
    <property type="match status" value="1"/>
</dbReference>
<dbReference type="InterPro" id="IPR001841">
    <property type="entry name" value="Znf_RING"/>
</dbReference>
<dbReference type="Gene3D" id="3.30.40.10">
    <property type="entry name" value="Zinc/RING finger domain, C3HC4 (zinc finger)"/>
    <property type="match status" value="1"/>
</dbReference>
<sequence length="258" mass="29010">MGSETVSQNRYNQNTSTNLGEILKFKEDHPNTRNNLTIGTVLNLDIKSSPGIRTGRTLLDIIQADATGDSRKTWKNFRDKLRLKRANATWSSGMQRANYQMMFSTRVPTSDPDIDSPSSRTRSSSLNLQRSLSSLSNEDFSENDFTATGREEEEERETEGEGSVRMSLMSLLAEADREMGIDAAYVKEDDEVDQGQVEEENGENGENYDCCVCMVRHKGSAFIPCGHTFCRVCSRELFVQRGNCPICNGFILEILDIF</sequence>
<protein>
    <submittedName>
        <fullName evidence="4">E3 ubiquitin-protein ligase complex SLX5-SLX8 subunit SLX8</fullName>
    </submittedName>
</protein>
<reference evidence="4" key="1">
    <citation type="submission" date="2023-02" db="EMBL/GenBank/DDBJ databases">
        <title>Genome of toxic invasive species Heracleum sosnowskyi carries increased number of genes despite the absence of recent whole-genome duplications.</title>
        <authorList>
            <person name="Schelkunov M."/>
            <person name="Shtratnikova V."/>
            <person name="Makarenko M."/>
            <person name="Klepikova A."/>
            <person name="Omelchenko D."/>
            <person name="Novikova G."/>
            <person name="Obukhova E."/>
            <person name="Bogdanov V."/>
            <person name="Penin A."/>
            <person name="Logacheva M."/>
        </authorList>
    </citation>
    <scope>NUCLEOTIDE SEQUENCE</scope>
    <source>
        <strain evidence="4">Hsosn_3</strain>
        <tissue evidence="4">Leaf</tissue>
    </source>
</reference>
<organism evidence="4 5">
    <name type="scientific">Heracleum sosnowskyi</name>
    <dbReference type="NCBI Taxonomy" id="360622"/>
    <lineage>
        <taxon>Eukaryota</taxon>
        <taxon>Viridiplantae</taxon>
        <taxon>Streptophyta</taxon>
        <taxon>Embryophyta</taxon>
        <taxon>Tracheophyta</taxon>
        <taxon>Spermatophyta</taxon>
        <taxon>Magnoliopsida</taxon>
        <taxon>eudicotyledons</taxon>
        <taxon>Gunneridae</taxon>
        <taxon>Pentapetalae</taxon>
        <taxon>asterids</taxon>
        <taxon>campanulids</taxon>
        <taxon>Apiales</taxon>
        <taxon>Apiaceae</taxon>
        <taxon>Apioideae</taxon>
        <taxon>apioid superclade</taxon>
        <taxon>Tordylieae</taxon>
        <taxon>Tordyliinae</taxon>
        <taxon>Heracleum</taxon>
    </lineage>
</organism>
<dbReference type="Pfam" id="PF13920">
    <property type="entry name" value="zf-C3HC4_3"/>
    <property type="match status" value="1"/>
</dbReference>
<evidence type="ECO:0000313" key="4">
    <source>
        <dbReference type="EMBL" id="KAK1351813.1"/>
    </source>
</evidence>
<dbReference type="GO" id="GO:0008270">
    <property type="term" value="F:zinc ion binding"/>
    <property type="evidence" value="ECO:0007669"/>
    <property type="project" value="UniProtKB-KW"/>
</dbReference>
<feature type="domain" description="RING-type" evidence="3">
    <location>
        <begin position="210"/>
        <end position="248"/>
    </location>
</feature>
<name>A0AAD8LXA9_9APIA</name>